<sequence>MSQHIKICGLQSTTFKEAMEKTQEVTDRFVDHLAGVKVVDLPRPNSVLGPVLSASNRIFTAKDECPTEQDNEFAEGLDPVGTLAKMKTQNLIHAPENMVNINVFEAAKSGNAVPGLFKVGDLVELQVSFVAIHVSREVKITYKVCVQEALAARREFASQPKKEPAVRRKIGYFYADEEEPSRIAKRHDGE</sequence>
<dbReference type="Proteomes" id="UP001218188">
    <property type="component" value="Unassembled WGS sequence"/>
</dbReference>
<keyword evidence="2" id="KW-1185">Reference proteome</keyword>
<comment type="caution">
    <text evidence="1">The sequence shown here is derived from an EMBL/GenBank/DDBJ whole genome shotgun (WGS) entry which is preliminary data.</text>
</comment>
<accession>A0AAD6SD19</accession>
<dbReference type="AlphaFoldDB" id="A0AAD6SD19"/>
<reference evidence="1" key="1">
    <citation type="submission" date="2023-03" db="EMBL/GenBank/DDBJ databases">
        <title>Massive genome expansion in bonnet fungi (Mycena s.s.) driven by repeated elements and novel gene families across ecological guilds.</title>
        <authorList>
            <consortium name="Lawrence Berkeley National Laboratory"/>
            <person name="Harder C.B."/>
            <person name="Miyauchi S."/>
            <person name="Viragh M."/>
            <person name="Kuo A."/>
            <person name="Thoen E."/>
            <person name="Andreopoulos B."/>
            <person name="Lu D."/>
            <person name="Skrede I."/>
            <person name="Drula E."/>
            <person name="Henrissat B."/>
            <person name="Morin E."/>
            <person name="Kohler A."/>
            <person name="Barry K."/>
            <person name="LaButti K."/>
            <person name="Morin E."/>
            <person name="Salamov A."/>
            <person name="Lipzen A."/>
            <person name="Mereny Z."/>
            <person name="Hegedus B."/>
            <person name="Baldrian P."/>
            <person name="Stursova M."/>
            <person name="Weitz H."/>
            <person name="Taylor A."/>
            <person name="Grigoriev I.V."/>
            <person name="Nagy L.G."/>
            <person name="Martin F."/>
            <person name="Kauserud H."/>
        </authorList>
    </citation>
    <scope>NUCLEOTIDE SEQUENCE</scope>
    <source>
        <strain evidence="1">CBHHK200</strain>
    </source>
</reference>
<gene>
    <name evidence="1" type="ORF">C8F04DRAFT_1269348</name>
</gene>
<evidence type="ECO:0000313" key="2">
    <source>
        <dbReference type="Proteomes" id="UP001218188"/>
    </source>
</evidence>
<protein>
    <submittedName>
        <fullName evidence="1">Uncharacterized protein</fullName>
    </submittedName>
</protein>
<organism evidence="1 2">
    <name type="scientific">Mycena alexandri</name>
    <dbReference type="NCBI Taxonomy" id="1745969"/>
    <lineage>
        <taxon>Eukaryota</taxon>
        <taxon>Fungi</taxon>
        <taxon>Dikarya</taxon>
        <taxon>Basidiomycota</taxon>
        <taxon>Agaricomycotina</taxon>
        <taxon>Agaricomycetes</taxon>
        <taxon>Agaricomycetidae</taxon>
        <taxon>Agaricales</taxon>
        <taxon>Marasmiineae</taxon>
        <taxon>Mycenaceae</taxon>
        <taxon>Mycena</taxon>
    </lineage>
</organism>
<proteinExistence type="predicted"/>
<name>A0AAD6SD19_9AGAR</name>
<dbReference type="EMBL" id="JARJCM010000155">
    <property type="protein sequence ID" value="KAJ7025319.1"/>
    <property type="molecule type" value="Genomic_DNA"/>
</dbReference>
<evidence type="ECO:0000313" key="1">
    <source>
        <dbReference type="EMBL" id="KAJ7025319.1"/>
    </source>
</evidence>